<sequence length="676" mass="76873">MEPFDLDLLQEGGWSDVLWSLKRYAPDGYKFAVKRTPHEIKSDVLNSRRVQHAIQKTAEERSDTVEAITNEVKSILEEMGHNFNLSSIRVMAFMLRKILCTLFRRVLINREGLERLRDAAKKNPVVFIPSHRSYLDFLLVSFICFSADIPLPFIAAAADFMNMRVVRTLFRNSGAFFMRRSFMSDPLYWVVFTEYIQNQLQFGDQPLEFFLEGTRSRTGKFLQPRLGVLSMVVDLYTTVRVPDVLICPISISYDRVPEESLYAYELLGIPKPKESLRGLIKSRSVLSEDYGSIHIHIGELLPMSRYIQGKLNRVDNACIPRHLFHFLSDEEKKVVKSLGYKILSDLQLGMICPSSVLVATVMLQNLNGIPYDKLVEEFTWMKELCRMWDIPIKSAGDSNNVVLVDESIDFLKSSLEKTESGFVRIKECQTTGDKERTVPGTAATNSPARNIKDEAALHMLLACKRNVLLFHFFRTGMFSLAAQRQSASEKHLVQLFADFQFLAKLLVKEVPQVTERTNETFEYFRETTQLLEQHGSVNVKNGRVVLLQEKDVSFSANMWKPILTAYWITCHFFVNCPDGNHERPLTEIIKQVQDKAVELVLTGDVKFYEVLSFDLLKNSLMALADLGVIKANKSADNGILISVPSSAKVAETCQKIGEFLDLPSTTAVFPAPLSKL</sequence>
<evidence type="ECO:0000313" key="8">
    <source>
        <dbReference type="EMBL" id="CAH3029165.1"/>
    </source>
</evidence>
<comment type="similarity">
    <text evidence="2 6">Belongs to the GPAT/DAPAT family.</text>
</comment>
<gene>
    <name evidence="8" type="ORF">PEVE_00035662</name>
</gene>
<dbReference type="SMART" id="SM00563">
    <property type="entry name" value="PlsC"/>
    <property type="match status" value="1"/>
</dbReference>
<dbReference type="InterPro" id="IPR045520">
    <property type="entry name" value="GPAT/DHAPAT_C"/>
</dbReference>
<comment type="subcellular location">
    <subcellularLocation>
        <location evidence="1">Endomembrane system</location>
        <topology evidence="1">Peripheral membrane protein</topology>
    </subcellularLocation>
</comment>
<evidence type="ECO:0000256" key="6">
    <source>
        <dbReference type="PIRNR" id="PIRNR000437"/>
    </source>
</evidence>
<organism evidence="8 9">
    <name type="scientific">Porites evermanni</name>
    <dbReference type="NCBI Taxonomy" id="104178"/>
    <lineage>
        <taxon>Eukaryota</taxon>
        <taxon>Metazoa</taxon>
        <taxon>Cnidaria</taxon>
        <taxon>Anthozoa</taxon>
        <taxon>Hexacorallia</taxon>
        <taxon>Scleractinia</taxon>
        <taxon>Fungiina</taxon>
        <taxon>Poritidae</taxon>
        <taxon>Porites</taxon>
    </lineage>
</organism>
<reference evidence="8 9" key="1">
    <citation type="submission" date="2022-05" db="EMBL/GenBank/DDBJ databases">
        <authorList>
            <consortium name="Genoscope - CEA"/>
            <person name="William W."/>
        </authorList>
    </citation>
    <scope>NUCLEOTIDE SEQUENCE [LARGE SCALE GENOMIC DNA]</scope>
</reference>
<evidence type="ECO:0000256" key="5">
    <source>
        <dbReference type="ARBA" id="ARBA00023315"/>
    </source>
</evidence>
<proteinExistence type="inferred from homology"/>
<dbReference type="Pfam" id="PF19277">
    <property type="entry name" value="GPAT_C"/>
    <property type="match status" value="1"/>
</dbReference>
<dbReference type="InterPro" id="IPR022284">
    <property type="entry name" value="GPAT/DHAPAT"/>
</dbReference>
<comment type="caution">
    <text evidence="8">The sequence shown here is derived from an EMBL/GenBank/DDBJ whole genome shotgun (WGS) entry which is preliminary data.</text>
</comment>
<protein>
    <recommendedName>
        <fullName evidence="7">Phospholipid/glycerol acyltransferase domain-containing protein</fullName>
    </recommendedName>
</protein>
<evidence type="ECO:0000259" key="7">
    <source>
        <dbReference type="SMART" id="SM00563"/>
    </source>
</evidence>
<dbReference type="InterPro" id="IPR002123">
    <property type="entry name" value="Plipid/glycerol_acylTrfase"/>
</dbReference>
<keyword evidence="4" id="KW-0472">Membrane</keyword>
<dbReference type="InterPro" id="IPR041728">
    <property type="entry name" value="GPAT/DHAPAT_LPLAT"/>
</dbReference>
<dbReference type="PIRSF" id="PIRSF000437">
    <property type="entry name" value="GPAT_DHAPAT"/>
    <property type="match status" value="1"/>
</dbReference>
<dbReference type="CDD" id="cd07993">
    <property type="entry name" value="LPLAT_DHAPAT-like"/>
    <property type="match status" value="1"/>
</dbReference>
<dbReference type="PANTHER" id="PTHR12563">
    <property type="entry name" value="GLYCEROL-3-PHOSPHATE ACYLTRANSFERASE"/>
    <property type="match status" value="1"/>
</dbReference>
<evidence type="ECO:0000256" key="1">
    <source>
        <dbReference type="ARBA" id="ARBA00004184"/>
    </source>
</evidence>
<dbReference type="Pfam" id="PF01553">
    <property type="entry name" value="Acyltransferase"/>
    <property type="match status" value="1"/>
</dbReference>
<feature type="domain" description="Phospholipid/glycerol acyltransferase" evidence="7">
    <location>
        <begin position="125"/>
        <end position="254"/>
    </location>
</feature>
<keyword evidence="5 6" id="KW-0012">Acyltransferase</keyword>
<keyword evidence="3 6" id="KW-0808">Transferase</keyword>
<evidence type="ECO:0000256" key="3">
    <source>
        <dbReference type="ARBA" id="ARBA00022679"/>
    </source>
</evidence>
<accession>A0ABN8MP42</accession>
<dbReference type="PANTHER" id="PTHR12563:SF17">
    <property type="entry name" value="DIHYDROXYACETONE PHOSPHATE ACYLTRANSFERASE"/>
    <property type="match status" value="1"/>
</dbReference>
<keyword evidence="9" id="KW-1185">Reference proteome</keyword>
<dbReference type="EMBL" id="CALNXI010000556">
    <property type="protein sequence ID" value="CAH3029165.1"/>
    <property type="molecule type" value="Genomic_DNA"/>
</dbReference>
<dbReference type="Proteomes" id="UP001159427">
    <property type="component" value="Unassembled WGS sequence"/>
</dbReference>
<dbReference type="SUPFAM" id="SSF69593">
    <property type="entry name" value="Glycerol-3-phosphate (1)-acyltransferase"/>
    <property type="match status" value="1"/>
</dbReference>
<evidence type="ECO:0000256" key="4">
    <source>
        <dbReference type="ARBA" id="ARBA00023136"/>
    </source>
</evidence>
<evidence type="ECO:0000313" key="9">
    <source>
        <dbReference type="Proteomes" id="UP001159427"/>
    </source>
</evidence>
<name>A0ABN8MP42_9CNID</name>
<evidence type="ECO:0000256" key="2">
    <source>
        <dbReference type="ARBA" id="ARBA00007937"/>
    </source>
</evidence>